<evidence type="ECO:0000313" key="6">
    <source>
        <dbReference type="EMBL" id="PTR13657.1"/>
    </source>
</evidence>
<comment type="subcellular location">
    <subcellularLocation>
        <location evidence="1 4">Periplasm</location>
    </subcellularLocation>
</comment>
<keyword evidence="6" id="KW-0969">Cilium</keyword>
<comment type="caution">
    <text evidence="6">The sequence shown here is derived from an EMBL/GenBank/DDBJ whole genome shotgun (WGS) entry which is preliminary data.</text>
</comment>
<dbReference type="Gene3D" id="2.30.30.760">
    <property type="match status" value="1"/>
</dbReference>
<dbReference type="NCBIfam" id="TIGR03170">
    <property type="entry name" value="flgA_cterm"/>
    <property type="match status" value="1"/>
</dbReference>
<comment type="similarity">
    <text evidence="4">Belongs to the FlgA family.</text>
</comment>
<dbReference type="CDD" id="cd11614">
    <property type="entry name" value="SAF_CpaB_FlgA_like"/>
    <property type="match status" value="1"/>
</dbReference>
<evidence type="ECO:0000259" key="5">
    <source>
        <dbReference type="SMART" id="SM00858"/>
    </source>
</evidence>
<dbReference type="AlphaFoldDB" id="A0A2T5JTZ9"/>
<proteinExistence type="inferred from homology"/>
<keyword evidence="2 4" id="KW-0732">Signal</keyword>
<protein>
    <recommendedName>
        <fullName evidence="4">Flagella basal body P-ring formation protein FlgA</fullName>
    </recommendedName>
</protein>
<keyword evidence="3 4" id="KW-0574">Periplasm</keyword>
<dbReference type="InterPro" id="IPR039246">
    <property type="entry name" value="Flagellar_FlgA"/>
</dbReference>
<gene>
    <name evidence="6" type="ORF">C8J28_1203</name>
</gene>
<evidence type="ECO:0000313" key="7">
    <source>
        <dbReference type="Proteomes" id="UP000244060"/>
    </source>
</evidence>
<reference evidence="6 7" key="1">
    <citation type="submission" date="2018-04" db="EMBL/GenBank/DDBJ databases">
        <title>Genomic Encyclopedia of Type Strains, Phase III (KMG-III): the genomes of soil and plant-associated and newly described type strains.</title>
        <authorList>
            <person name="Whitman W."/>
        </authorList>
    </citation>
    <scope>NUCLEOTIDE SEQUENCE [LARGE SCALE GENOMIC DNA]</scope>
    <source>
        <strain evidence="6 7">KA25</strain>
    </source>
</reference>
<dbReference type="InterPro" id="IPR013974">
    <property type="entry name" value="SAF"/>
</dbReference>
<comment type="function">
    <text evidence="4">Involved in the assembly process of the P-ring formation. It may associate with FlgF on the rod constituting a structure essential for the P-ring assembly or may act as a modulator protein for the P-ring assembly.</text>
</comment>
<evidence type="ECO:0000256" key="3">
    <source>
        <dbReference type="ARBA" id="ARBA00022764"/>
    </source>
</evidence>
<dbReference type="Proteomes" id="UP000244060">
    <property type="component" value="Unassembled WGS sequence"/>
</dbReference>
<sequence>MMRWVLLLLCLASPAPADTVVATRTIRALEVLGPGDLALRPETLPGTLTEPAQAIGLEARVTLYAGRPVGIGDVGPPGIVNRNQIVPLAYSLGALEIRAEGRALARGGVGDVIRVMNLSSRSTVSGRIADDGSVHVGPGS</sequence>
<dbReference type="PANTHER" id="PTHR36307">
    <property type="entry name" value="FLAGELLA BASAL BODY P-RING FORMATION PROTEIN FLGA"/>
    <property type="match status" value="1"/>
</dbReference>
<dbReference type="PANTHER" id="PTHR36307:SF1">
    <property type="entry name" value="FLAGELLA BASAL BODY P-RING FORMATION PROTEIN FLGA"/>
    <property type="match status" value="1"/>
</dbReference>
<evidence type="ECO:0000256" key="2">
    <source>
        <dbReference type="ARBA" id="ARBA00022729"/>
    </source>
</evidence>
<name>A0A2T5JTZ9_9RHOB</name>
<keyword evidence="7" id="KW-1185">Reference proteome</keyword>
<feature type="domain" description="SAF" evidence="5">
    <location>
        <begin position="17"/>
        <end position="75"/>
    </location>
</feature>
<keyword evidence="6" id="KW-0282">Flagellum</keyword>
<organism evidence="6 7">
    <name type="scientific">Cereibacter azotoformans</name>
    <dbReference type="NCBI Taxonomy" id="43057"/>
    <lineage>
        <taxon>Bacteria</taxon>
        <taxon>Pseudomonadati</taxon>
        <taxon>Pseudomonadota</taxon>
        <taxon>Alphaproteobacteria</taxon>
        <taxon>Rhodobacterales</taxon>
        <taxon>Paracoccaceae</taxon>
        <taxon>Cereibacter</taxon>
    </lineage>
</organism>
<evidence type="ECO:0000256" key="1">
    <source>
        <dbReference type="ARBA" id="ARBA00004418"/>
    </source>
</evidence>
<dbReference type="InterPro" id="IPR017585">
    <property type="entry name" value="SAF_FlgA"/>
</dbReference>
<keyword evidence="6" id="KW-0966">Cell projection</keyword>
<dbReference type="GO" id="GO:0044780">
    <property type="term" value="P:bacterial-type flagellum assembly"/>
    <property type="evidence" value="ECO:0007669"/>
    <property type="project" value="InterPro"/>
</dbReference>
<keyword evidence="4" id="KW-1005">Bacterial flagellum biogenesis</keyword>
<accession>A0A2T5JTZ9</accession>
<dbReference type="GO" id="GO:0042597">
    <property type="term" value="C:periplasmic space"/>
    <property type="evidence" value="ECO:0007669"/>
    <property type="project" value="UniProtKB-SubCell"/>
</dbReference>
<evidence type="ECO:0000256" key="4">
    <source>
        <dbReference type="RuleBase" id="RU362063"/>
    </source>
</evidence>
<feature type="signal peptide" evidence="4">
    <location>
        <begin position="1"/>
        <end position="17"/>
    </location>
</feature>
<dbReference type="SMART" id="SM00858">
    <property type="entry name" value="SAF"/>
    <property type="match status" value="1"/>
</dbReference>
<feature type="chain" id="PRO_5015376196" description="Flagella basal body P-ring formation protein FlgA" evidence="4">
    <location>
        <begin position="18"/>
        <end position="140"/>
    </location>
</feature>
<dbReference type="EMBL" id="QAOT01000020">
    <property type="protein sequence ID" value="PTR13657.1"/>
    <property type="molecule type" value="Genomic_DNA"/>
</dbReference>
<dbReference type="Pfam" id="PF13144">
    <property type="entry name" value="ChapFlgA"/>
    <property type="match status" value="1"/>
</dbReference>